<dbReference type="GO" id="GO:0004803">
    <property type="term" value="F:transposase activity"/>
    <property type="evidence" value="ECO:0007669"/>
    <property type="project" value="InterPro"/>
</dbReference>
<dbReference type="NCBIfam" id="NF033573">
    <property type="entry name" value="transpos_IS200"/>
    <property type="match status" value="1"/>
</dbReference>
<protein>
    <submittedName>
        <fullName evidence="2">Transposase IS200-family protein</fullName>
    </submittedName>
</protein>
<evidence type="ECO:0000313" key="3">
    <source>
        <dbReference type="Proteomes" id="UP000002508"/>
    </source>
</evidence>
<evidence type="ECO:0000313" key="2">
    <source>
        <dbReference type="EMBL" id="ACL23765.1"/>
    </source>
</evidence>
<dbReference type="STRING" id="326427.Cagg_0844"/>
<feature type="domain" description="Transposase IS200-like" evidence="1">
    <location>
        <begin position="12"/>
        <end position="128"/>
    </location>
</feature>
<reference evidence="2" key="1">
    <citation type="submission" date="2008-12" db="EMBL/GenBank/DDBJ databases">
        <title>Complete sequence of Chloroflexus aggregans DSM 9485.</title>
        <authorList>
            <consortium name="US DOE Joint Genome Institute"/>
            <person name="Lucas S."/>
            <person name="Copeland A."/>
            <person name="Lapidus A."/>
            <person name="Glavina del Rio T."/>
            <person name="Dalin E."/>
            <person name="Tice H."/>
            <person name="Pitluck S."/>
            <person name="Foster B."/>
            <person name="Larimer F."/>
            <person name="Land M."/>
            <person name="Hauser L."/>
            <person name="Kyrpides N."/>
            <person name="Mikhailova N."/>
            <person name="Bryant D."/>
            <person name="Richardson P."/>
        </authorList>
    </citation>
    <scope>NUCLEOTIDE SEQUENCE</scope>
    <source>
        <strain evidence="2">DSM 9485</strain>
    </source>
</reference>
<dbReference type="GO" id="GO:0006313">
    <property type="term" value="P:DNA transposition"/>
    <property type="evidence" value="ECO:0007669"/>
    <property type="project" value="InterPro"/>
</dbReference>
<sequence>MKQMYHSNDPCVSLINSHLVWCPKRRQKMVGDRRTTRLDELMRETASELECAMVALEIMPDHLPPVVSATPHWVPNHIVGRFKGKTSRIVRQEFPFLQRMPSLGTRSYVWSTTGHVSADTIRRYSEAQRTRG</sequence>
<proteinExistence type="predicted"/>
<dbReference type="GO" id="GO:0003677">
    <property type="term" value="F:DNA binding"/>
    <property type="evidence" value="ECO:0007669"/>
    <property type="project" value="InterPro"/>
</dbReference>
<dbReference type="PANTHER" id="PTHR33360">
    <property type="entry name" value="TRANSPOSASE FOR INSERTION SEQUENCE ELEMENT IS200"/>
    <property type="match status" value="1"/>
</dbReference>
<dbReference type="PANTHER" id="PTHR33360:SF2">
    <property type="entry name" value="TRANSPOSASE FOR INSERTION SEQUENCE ELEMENT IS200"/>
    <property type="match status" value="1"/>
</dbReference>
<dbReference type="Pfam" id="PF01797">
    <property type="entry name" value="Y1_Tnp"/>
    <property type="match status" value="1"/>
</dbReference>
<dbReference type="AlphaFoldDB" id="B8G5Q4"/>
<dbReference type="SMART" id="SM01321">
    <property type="entry name" value="Y1_Tnp"/>
    <property type="match status" value="1"/>
</dbReference>
<dbReference type="Proteomes" id="UP000002508">
    <property type="component" value="Chromosome"/>
</dbReference>
<dbReference type="InterPro" id="IPR036515">
    <property type="entry name" value="Transposase_17_sf"/>
</dbReference>
<dbReference type="SUPFAM" id="SSF143422">
    <property type="entry name" value="Transposase IS200-like"/>
    <property type="match status" value="1"/>
</dbReference>
<organism evidence="2 3">
    <name type="scientific">Chloroflexus aggregans (strain MD-66 / DSM 9485)</name>
    <dbReference type="NCBI Taxonomy" id="326427"/>
    <lineage>
        <taxon>Bacteria</taxon>
        <taxon>Bacillati</taxon>
        <taxon>Chloroflexota</taxon>
        <taxon>Chloroflexia</taxon>
        <taxon>Chloroflexales</taxon>
        <taxon>Chloroflexineae</taxon>
        <taxon>Chloroflexaceae</taxon>
        <taxon>Chloroflexus</taxon>
    </lineage>
</organism>
<dbReference type="HOGENOM" id="CLU_101320_2_0_0"/>
<dbReference type="eggNOG" id="COG1943">
    <property type="taxonomic scope" value="Bacteria"/>
</dbReference>
<accession>B8G5Q4</accession>
<dbReference type="InterPro" id="IPR002686">
    <property type="entry name" value="Transposase_17"/>
</dbReference>
<dbReference type="KEGG" id="cag:Cagg_0844"/>
<name>B8G5Q4_CHLAD</name>
<gene>
    <name evidence="2" type="ordered locus">Cagg_0844</name>
</gene>
<evidence type="ECO:0000259" key="1">
    <source>
        <dbReference type="SMART" id="SM01321"/>
    </source>
</evidence>
<dbReference type="Gene3D" id="3.30.70.1290">
    <property type="entry name" value="Transposase IS200-like"/>
    <property type="match status" value="1"/>
</dbReference>
<dbReference type="RefSeq" id="WP_012616131.1">
    <property type="nucleotide sequence ID" value="NC_011831.1"/>
</dbReference>
<keyword evidence="3" id="KW-1185">Reference proteome</keyword>
<dbReference type="EMBL" id="CP001337">
    <property type="protein sequence ID" value="ACL23765.1"/>
    <property type="molecule type" value="Genomic_DNA"/>
</dbReference>